<keyword evidence="4" id="KW-1185">Reference proteome</keyword>
<proteinExistence type="predicted"/>
<dbReference type="Gene3D" id="2.60.120.10">
    <property type="entry name" value="Jelly Rolls"/>
    <property type="match status" value="1"/>
</dbReference>
<dbReference type="InterPro" id="IPR051161">
    <property type="entry name" value="Mannose-6P_isomerase_type2"/>
</dbReference>
<feature type="region of interest" description="Disordered" evidence="1">
    <location>
        <begin position="1"/>
        <end position="20"/>
    </location>
</feature>
<dbReference type="GO" id="GO:0005976">
    <property type="term" value="P:polysaccharide metabolic process"/>
    <property type="evidence" value="ECO:0007669"/>
    <property type="project" value="InterPro"/>
</dbReference>
<organism evidence="3 4">
    <name type="scientific">Rubrobacter xylanophilus</name>
    <dbReference type="NCBI Taxonomy" id="49319"/>
    <lineage>
        <taxon>Bacteria</taxon>
        <taxon>Bacillati</taxon>
        <taxon>Actinomycetota</taxon>
        <taxon>Rubrobacteria</taxon>
        <taxon>Rubrobacterales</taxon>
        <taxon>Rubrobacteraceae</taxon>
        <taxon>Rubrobacter</taxon>
    </lineage>
</organism>
<dbReference type="OrthoDB" id="9806359at2"/>
<evidence type="ECO:0000259" key="2">
    <source>
        <dbReference type="Pfam" id="PF01050"/>
    </source>
</evidence>
<evidence type="ECO:0000256" key="1">
    <source>
        <dbReference type="SAM" id="MobiDB-lite"/>
    </source>
</evidence>
<dbReference type="Pfam" id="PF01050">
    <property type="entry name" value="MannoseP_isomer"/>
    <property type="match status" value="1"/>
</dbReference>
<dbReference type="GO" id="GO:0004475">
    <property type="term" value="F:mannose-1-phosphate guanylyltransferase (GTP) activity"/>
    <property type="evidence" value="ECO:0007669"/>
    <property type="project" value="TreeGrafter"/>
</dbReference>
<dbReference type="InterPro" id="IPR001538">
    <property type="entry name" value="Man6P_isomerase-2_C"/>
</dbReference>
<dbReference type="Proteomes" id="UP000318065">
    <property type="component" value="Chromosome"/>
</dbReference>
<sequence>MSKEANNAGQGPPSVKVDKPWGRFEQYTHNLPCTVKIITVAPGGTLSRQYHYKRDELWVVLDPGARVELDDRVLHPEPEEKIFIPRQTVHRLSCEGEKPVRILEISFGEFDEEDIVRLEDVYGRVGP</sequence>
<dbReference type="PANTHER" id="PTHR46390">
    <property type="entry name" value="MANNOSE-1-PHOSPHATE GUANYLYLTRANSFERASE"/>
    <property type="match status" value="1"/>
</dbReference>
<gene>
    <name evidence="3" type="ORF">RxyAA322_21480</name>
</gene>
<dbReference type="CDD" id="cd02213">
    <property type="entry name" value="cupin_PMI_typeII_C"/>
    <property type="match status" value="1"/>
</dbReference>
<feature type="domain" description="Mannose-6-phosphate isomerase type II C-terminal" evidence="2">
    <location>
        <begin position="16"/>
        <end position="120"/>
    </location>
</feature>
<dbReference type="PANTHER" id="PTHR46390:SF1">
    <property type="entry name" value="MANNOSE-1-PHOSPHATE GUANYLYLTRANSFERASE"/>
    <property type="match status" value="1"/>
</dbReference>
<dbReference type="EMBL" id="AP019791">
    <property type="protein sequence ID" value="BBL80294.1"/>
    <property type="molecule type" value="Genomic_DNA"/>
</dbReference>
<dbReference type="InterPro" id="IPR014710">
    <property type="entry name" value="RmlC-like_jellyroll"/>
</dbReference>
<reference evidence="3" key="1">
    <citation type="journal article" date="2019" name="Microbiol. Resour. Announc.">
        <title>Complete Genome Sequence of Rubrobacter xylanophilus Strain AA3-22, Isolated from Arima Onsen in Japan.</title>
        <authorList>
            <person name="Tomariguchi N."/>
            <person name="Miyazaki K."/>
        </authorList>
    </citation>
    <scope>NUCLEOTIDE SEQUENCE [LARGE SCALE GENOMIC DNA]</scope>
    <source>
        <strain evidence="3">AA3-22</strain>
    </source>
</reference>
<dbReference type="AlphaFoldDB" id="A0A510HK66"/>
<name>A0A510HK66_9ACTN</name>
<dbReference type="RefSeq" id="WP_143528318.1">
    <property type="nucleotide sequence ID" value="NZ_AP019791.1"/>
</dbReference>
<dbReference type="SUPFAM" id="SSF51182">
    <property type="entry name" value="RmlC-like cupins"/>
    <property type="match status" value="1"/>
</dbReference>
<dbReference type="InterPro" id="IPR011051">
    <property type="entry name" value="RmlC_Cupin_sf"/>
</dbReference>
<evidence type="ECO:0000313" key="4">
    <source>
        <dbReference type="Proteomes" id="UP000318065"/>
    </source>
</evidence>
<accession>A0A510HK66</accession>
<dbReference type="GO" id="GO:0009298">
    <property type="term" value="P:GDP-mannose biosynthetic process"/>
    <property type="evidence" value="ECO:0007669"/>
    <property type="project" value="TreeGrafter"/>
</dbReference>
<protein>
    <recommendedName>
        <fullName evidence="2">Mannose-6-phosphate isomerase type II C-terminal domain-containing protein</fullName>
    </recommendedName>
</protein>
<evidence type="ECO:0000313" key="3">
    <source>
        <dbReference type="EMBL" id="BBL80294.1"/>
    </source>
</evidence>